<evidence type="ECO:0000313" key="2">
    <source>
        <dbReference type="EMBL" id="PKI32955.1"/>
    </source>
</evidence>
<evidence type="ECO:0000313" key="3">
    <source>
        <dbReference type="Proteomes" id="UP000233551"/>
    </source>
</evidence>
<dbReference type="AlphaFoldDB" id="A0A2I0HML4"/>
<feature type="compositionally biased region" description="Basic residues" evidence="1">
    <location>
        <begin position="16"/>
        <end position="27"/>
    </location>
</feature>
<organism evidence="2 3">
    <name type="scientific">Punica granatum</name>
    <name type="common">Pomegranate</name>
    <dbReference type="NCBI Taxonomy" id="22663"/>
    <lineage>
        <taxon>Eukaryota</taxon>
        <taxon>Viridiplantae</taxon>
        <taxon>Streptophyta</taxon>
        <taxon>Embryophyta</taxon>
        <taxon>Tracheophyta</taxon>
        <taxon>Spermatophyta</taxon>
        <taxon>Magnoliopsida</taxon>
        <taxon>eudicotyledons</taxon>
        <taxon>Gunneridae</taxon>
        <taxon>Pentapetalae</taxon>
        <taxon>rosids</taxon>
        <taxon>malvids</taxon>
        <taxon>Myrtales</taxon>
        <taxon>Lythraceae</taxon>
        <taxon>Punica</taxon>
    </lineage>
</organism>
<gene>
    <name evidence="2" type="ORF">CRG98_046654</name>
</gene>
<dbReference type="EMBL" id="PGOL01007138">
    <property type="protein sequence ID" value="PKI32955.1"/>
    <property type="molecule type" value="Genomic_DNA"/>
</dbReference>
<name>A0A2I0HML4_PUNGR</name>
<protein>
    <submittedName>
        <fullName evidence="2">Uncharacterized protein</fullName>
    </submittedName>
</protein>
<dbReference type="Proteomes" id="UP000233551">
    <property type="component" value="Unassembled WGS sequence"/>
</dbReference>
<feature type="region of interest" description="Disordered" evidence="1">
    <location>
        <begin position="1"/>
        <end position="27"/>
    </location>
</feature>
<keyword evidence="3" id="KW-1185">Reference proteome</keyword>
<accession>A0A2I0HML4</accession>
<proteinExistence type="predicted"/>
<reference evidence="2 3" key="1">
    <citation type="submission" date="2017-11" db="EMBL/GenBank/DDBJ databases">
        <title>De-novo sequencing of pomegranate (Punica granatum L.) genome.</title>
        <authorList>
            <person name="Akparov Z."/>
            <person name="Amiraslanov A."/>
            <person name="Hajiyeva S."/>
            <person name="Abbasov M."/>
            <person name="Kaur K."/>
            <person name="Hamwieh A."/>
            <person name="Solovyev V."/>
            <person name="Salamov A."/>
            <person name="Braich B."/>
            <person name="Kosarev P."/>
            <person name="Mahmoud A."/>
            <person name="Hajiyev E."/>
            <person name="Babayeva S."/>
            <person name="Izzatullayeva V."/>
            <person name="Mammadov A."/>
            <person name="Mammadov A."/>
            <person name="Sharifova S."/>
            <person name="Ojaghi J."/>
            <person name="Eynullazada K."/>
            <person name="Bayramov B."/>
            <person name="Abdulazimova A."/>
            <person name="Shahmuradov I."/>
        </authorList>
    </citation>
    <scope>NUCLEOTIDE SEQUENCE [LARGE SCALE GENOMIC DNA]</scope>
    <source>
        <strain evidence="3">cv. AG2017</strain>
        <tissue evidence="2">Leaf</tissue>
    </source>
</reference>
<evidence type="ECO:0000256" key="1">
    <source>
        <dbReference type="SAM" id="MobiDB-lite"/>
    </source>
</evidence>
<comment type="caution">
    <text evidence="2">The sequence shown here is derived from an EMBL/GenBank/DDBJ whole genome shotgun (WGS) entry which is preliminary data.</text>
</comment>
<sequence length="115" mass="13113">MDFPWFDQVDSGSSSRSKKHNHQNLPPKKRFCIKSSLTAWRPDHRQQLILDDLWVSIKNPQKGEESMNALVLHMEEQGNKQSILAAGILPENRFAATRAIPPKSSYSSFPPRKVS</sequence>